<evidence type="ECO:0000256" key="1">
    <source>
        <dbReference type="SAM" id="SignalP"/>
    </source>
</evidence>
<feature type="signal peptide" evidence="1">
    <location>
        <begin position="1"/>
        <end position="44"/>
    </location>
</feature>
<accession>A0ABW9A5G5</accession>
<name>A0ABW9A5G5_9BURK</name>
<organism evidence="2 3">
    <name type="scientific">Herbaspirillum lusitanum</name>
    <dbReference type="NCBI Taxonomy" id="213312"/>
    <lineage>
        <taxon>Bacteria</taxon>
        <taxon>Pseudomonadati</taxon>
        <taxon>Pseudomonadota</taxon>
        <taxon>Betaproteobacteria</taxon>
        <taxon>Burkholderiales</taxon>
        <taxon>Oxalobacteraceae</taxon>
        <taxon>Herbaspirillum</taxon>
    </lineage>
</organism>
<dbReference type="Proteomes" id="UP001629246">
    <property type="component" value="Unassembled WGS sequence"/>
</dbReference>
<feature type="chain" id="PRO_5047032218" evidence="1">
    <location>
        <begin position="45"/>
        <end position="523"/>
    </location>
</feature>
<keyword evidence="3" id="KW-1185">Reference proteome</keyword>
<reference evidence="2 3" key="1">
    <citation type="journal article" date="2024" name="Chem. Sci.">
        <title>Discovery of megapolipeptins by genome mining of a Burkholderiales bacteria collection.</title>
        <authorList>
            <person name="Paulo B.S."/>
            <person name="Recchia M.J.J."/>
            <person name="Lee S."/>
            <person name="Fergusson C.H."/>
            <person name="Romanowski S.B."/>
            <person name="Hernandez A."/>
            <person name="Krull N."/>
            <person name="Liu D.Y."/>
            <person name="Cavanagh H."/>
            <person name="Bos A."/>
            <person name="Gray C.A."/>
            <person name="Murphy B.T."/>
            <person name="Linington R.G."/>
            <person name="Eustaquio A.S."/>
        </authorList>
    </citation>
    <scope>NUCLEOTIDE SEQUENCE [LARGE SCALE GENOMIC DNA]</scope>
    <source>
        <strain evidence="2 3">RL21-008-BIB-A</strain>
    </source>
</reference>
<keyword evidence="1" id="KW-0732">Signal</keyword>
<evidence type="ECO:0000313" key="2">
    <source>
        <dbReference type="EMBL" id="MFL9923617.1"/>
    </source>
</evidence>
<gene>
    <name evidence="2" type="ORF">PQR62_05045</name>
</gene>
<sequence>MATGKRTKSRSHAGIHCPTGGALPFRLRTTVAAAALLFSSAGHAAEWTITPAIDVNETYTDNVNLQPGSRAKSDFVTQVTPSVTVVGKGPRLTLNATYGAQETYYGNQNAASSLSNLLRADAKARVIDNLLYFDSSASITQQNISAFGPQAVDNTNSSGNRTNVRSMRFSPYLSHRFSSFATTELRYARDAVSASSGGLSTSNTDTVSFNAKSGSAFQTLGWGLQGSDATTHYTGQNDVRLQNIVGTLSYLLTPRFRLIGTTGYDHNDYTALGGTSAGYSWSGGFDWRYSSRTSLSASVGHKYYGNTFSLSALTRSRVANWSLSYDETVTTTPALFAAPGSVDTSTYLNQLLSGTITDAALRAQTVNQLIQSGNLPSSLTNSVNYFTNTTFLQKQLQAAVLLSSPKTTLLLSVFDIRREPLSSQTGIVTGQANDTTEQVGGSAVLTRRLSALTRANVTLLATRVKSVSTGRVDNTQSLRLGVTQQLGRKVRGTIELRRNQGQSTQADVAYRENAISAFLNFQL</sequence>
<evidence type="ECO:0000313" key="3">
    <source>
        <dbReference type="Proteomes" id="UP001629246"/>
    </source>
</evidence>
<dbReference type="NCBIfam" id="TIGR03016">
    <property type="entry name" value="pepcterm_hypo_1"/>
    <property type="match status" value="1"/>
</dbReference>
<proteinExistence type="predicted"/>
<dbReference type="RefSeq" id="WP_408155428.1">
    <property type="nucleotide sequence ID" value="NZ_JAQQFM010000002.1"/>
</dbReference>
<dbReference type="EMBL" id="JAQQFM010000002">
    <property type="protein sequence ID" value="MFL9923617.1"/>
    <property type="molecule type" value="Genomic_DNA"/>
</dbReference>
<dbReference type="InterPro" id="IPR017467">
    <property type="entry name" value="CHP03016_PEP-CTERM"/>
</dbReference>
<protein>
    <submittedName>
        <fullName evidence="2">TIGR03016 family PEP-CTERM system-associated outer membrane protein</fullName>
    </submittedName>
</protein>
<comment type="caution">
    <text evidence="2">The sequence shown here is derived from an EMBL/GenBank/DDBJ whole genome shotgun (WGS) entry which is preliminary data.</text>
</comment>